<evidence type="ECO:0000256" key="4">
    <source>
        <dbReference type="ARBA" id="ARBA00023136"/>
    </source>
</evidence>
<name>A0ABR3JL85_9AGAR</name>
<feature type="transmembrane region" description="Helical" evidence="5">
    <location>
        <begin position="198"/>
        <end position="217"/>
    </location>
</feature>
<evidence type="ECO:0000256" key="2">
    <source>
        <dbReference type="ARBA" id="ARBA00022692"/>
    </source>
</evidence>
<protein>
    <recommendedName>
        <fullName evidence="8">Glucose receptor Git3 N-terminal domain-containing protein</fullName>
    </recommendedName>
</protein>
<accession>A0ABR3JL85</accession>
<feature type="transmembrane region" description="Helical" evidence="5">
    <location>
        <begin position="143"/>
        <end position="167"/>
    </location>
</feature>
<sequence length="279" mass="30932">MSDSIRLPNGQDFLLRVSYTQPEANGVTVLVVISCISMVAVIGLLAMIALSAFNTRTSKDRTIFVRTHVAAYLVSLLLCNLLQAIASLMNATWIRRGGVNFGNACTVQGALKHISDVGIALWTLVIAINTFSLLFLELKLRPYVLWLTLTSGWFGLGAIVISGPAVLNTVERGPFYGLAGAWCWISDGYTAQRTTLDYMFMFISLVLSSIIYTLVYLRLRGYLVVSGWYVRLRFNGSDRGSWHGRIANDQALVISRQMLLYPVTLASIRALQQTPDLFH</sequence>
<dbReference type="EMBL" id="JASNQZ010000006">
    <property type="protein sequence ID" value="KAL0956220.1"/>
    <property type="molecule type" value="Genomic_DNA"/>
</dbReference>
<keyword evidence="4 5" id="KW-0472">Membrane</keyword>
<dbReference type="PANTHER" id="PTHR23112">
    <property type="entry name" value="G PROTEIN-COUPLED RECEPTOR 157-RELATED"/>
    <property type="match status" value="1"/>
</dbReference>
<dbReference type="Proteomes" id="UP001556367">
    <property type="component" value="Unassembled WGS sequence"/>
</dbReference>
<dbReference type="PROSITE" id="PS51257">
    <property type="entry name" value="PROKAR_LIPOPROTEIN"/>
    <property type="match status" value="1"/>
</dbReference>
<keyword evidence="3 5" id="KW-1133">Transmembrane helix</keyword>
<comment type="subcellular location">
    <subcellularLocation>
        <location evidence="1">Membrane</location>
        <topology evidence="1">Multi-pass membrane protein</topology>
    </subcellularLocation>
</comment>
<feature type="transmembrane region" description="Helical" evidence="5">
    <location>
        <begin position="27"/>
        <end position="50"/>
    </location>
</feature>
<keyword evidence="7" id="KW-1185">Reference proteome</keyword>
<evidence type="ECO:0000313" key="7">
    <source>
        <dbReference type="Proteomes" id="UP001556367"/>
    </source>
</evidence>
<gene>
    <name evidence="6" type="ORF">HGRIS_002376</name>
</gene>
<proteinExistence type="predicted"/>
<evidence type="ECO:0000313" key="6">
    <source>
        <dbReference type="EMBL" id="KAL0956220.1"/>
    </source>
</evidence>
<feature type="transmembrane region" description="Helical" evidence="5">
    <location>
        <begin position="71"/>
        <end position="94"/>
    </location>
</feature>
<comment type="caution">
    <text evidence="6">The sequence shown here is derived from an EMBL/GenBank/DDBJ whole genome shotgun (WGS) entry which is preliminary data.</text>
</comment>
<evidence type="ECO:0000256" key="3">
    <source>
        <dbReference type="ARBA" id="ARBA00022989"/>
    </source>
</evidence>
<dbReference type="PANTHER" id="PTHR23112:SF37">
    <property type="entry name" value="G PROTEIN-COUPLED RECEPTOR GPR1"/>
    <property type="match status" value="1"/>
</dbReference>
<feature type="transmembrane region" description="Helical" evidence="5">
    <location>
        <begin position="114"/>
        <end position="136"/>
    </location>
</feature>
<evidence type="ECO:0000256" key="5">
    <source>
        <dbReference type="SAM" id="Phobius"/>
    </source>
</evidence>
<reference evidence="7" key="1">
    <citation type="submission" date="2024-06" db="EMBL/GenBank/DDBJ databases">
        <title>Multi-omics analyses provide insights into the biosynthesis of the anticancer antibiotic pleurotin in Hohenbuehelia grisea.</title>
        <authorList>
            <person name="Weaver J.A."/>
            <person name="Alberti F."/>
        </authorList>
    </citation>
    <scope>NUCLEOTIDE SEQUENCE [LARGE SCALE GENOMIC DNA]</scope>
    <source>
        <strain evidence="7">T-177</strain>
    </source>
</reference>
<evidence type="ECO:0000256" key="1">
    <source>
        <dbReference type="ARBA" id="ARBA00004141"/>
    </source>
</evidence>
<evidence type="ECO:0008006" key="8">
    <source>
        <dbReference type="Google" id="ProtNLM"/>
    </source>
</evidence>
<dbReference type="Gene3D" id="1.20.1070.10">
    <property type="entry name" value="Rhodopsin 7-helix transmembrane proteins"/>
    <property type="match status" value="1"/>
</dbReference>
<organism evidence="6 7">
    <name type="scientific">Hohenbuehelia grisea</name>
    <dbReference type="NCBI Taxonomy" id="104357"/>
    <lineage>
        <taxon>Eukaryota</taxon>
        <taxon>Fungi</taxon>
        <taxon>Dikarya</taxon>
        <taxon>Basidiomycota</taxon>
        <taxon>Agaricomycotina</taxon>
        <taxon>Agaricomycetes</taxon>
        <taxon>Agaricomycetidae</taxon>
        <taxon>Agaricales</taxon>
        <taxon>Pleurotineae</taxon>
        <taxon>Pleurotaceae</taxon>
        <taxon>Hohenbuehelia</taxon>
    </lineage>
</organism>
<keyword evidence="2 5" id="KW-0812">Transmembrane</keyword>